<comment type="caution">
    <text evidence="9">The sequence shown here is derived from an EMBL/GenBank/DDBJ whole genome shotgun (WGS) entry which is preliminary data.</text>
</comment>
<evidence type="ECO:0000256" key="4">
    <source>
        <dbReference type="ARBA" id="ARBA00023295"/>
    </source>
</evidence>
<dbReference type="Gene3D" id="2.60.120.560">
    <property type="entry name" value="Exo-inulinase, domain 1"/>
    <property type="match status" value="1"/>
</dbReference>
<feature type="domain" description="Glycosyl hydrolase family 32 N-terminal" evidence="7">
    <location>
        <begin position="49"/>
        <end position="401"/>
    </location>
</feature>
<name>A0A1V6QAL3_9EURO</name>
<keyword evidence="4 5" id="KW-0326">Glycosidase</keyword>
<feature type="domain" description="Glycosyl hydrolase family 32 C-terminal" evidence="8">
    <location>
        <begin position="444"/>
        <end position="599"/>
    </location>
</feature>
<dbReference type="PANTHER" id="PTHR42800">
    <property type="entry name" value="EXOINULINASE INUD (AFU_ORTHOLOGUE AFUA_5G00480)"/>
    <property type="match status" value="1"/>
</dbReference>
<dbReference type="SUPFAM" id="SSF75005">
    <property type="entry name" value="Arabinanase/levansucrase/invertase"/>
    <property type="match status" value="1"/>
</dbReference>
<feature type="region of interest" description="Disordered" evidence="6">
    <location>
        <begin position="1"/>
        <end position="39"/>
    </location>
</feature>
<proteinExistence type="inferred from homology"/>
<evidence type="ECO:0000259" key="8">
    <source>
        <dbReference type="Pfam" id="PF08244"/>
    </source>
</evidence>
<dbReference type="SUPFAM" id="SSF49899">
    <property type="entry name" value="Concanavalin A-like lectins/glucanases"/>
    <property type="match status" value="1"/>
</dbReference>
<dbReference type="Pfam" id="PF08244">
    <property type="entry name" value="Glyco_hydro_32C"/>
    <property type="match status" value="1"/>
</dbReference>
<organism evidence="9 10">
    <name type="scientific">Penicillium antarcticum</name>
    <dbReference type="NCBI Taxonomy" id="416450"/>
    <lineage>
        <taxon>Eukaryota</taxon>
        <taxon>Fungi</taxon>
        <taxon>Dikarya</taxon>
        <taxon>Ascomycota</taxon>
        <taxon>Pezizomycotina</taxon>
        <taxon>Eurotiomycetes</taxon>
        <taxon>Eurotiomycetidae</taxon>
        <taxon>Eurotiales</taxon>
        <taxon>Aspergillaceae</taxon>
        <taxon>Penicillium</taxon>
    </lineage>
</organism>
<dbReference type="Gene3D" id="2.115.10.20">
    <property type="entry name" value="Glycosyl hydrolase domain, family 43"/>
    <property type="match status" value="1"/>
</dbReference>
<dbReference type="FunFam" id="2.115.10.20:FF:000011">
    <property type="entry name" value="Glycosyl hydrolases family 32 superfamily"/>
    <property type="match status" value="1"/>
</dbReference>
<dbReference type="CDD" id="cd18621">
    <property type="entry name" value="GH32_XdINV-like"/>
    <property type="match status" value="1"/>
</dbReference>
<evidence type="ECO:0000256" key="5">
    <source>
        <dbReference type="RuleBase" id="RU362110"/>
    </source>
</evidence>
<dbReference type="GO" id="GO:0004575">
    <property type="term" value="F:sucrose alpha-glucosidase activity"/>
    <property type="evidence" value="ECO:0007669"/>
    <property type="project" value="TreeGrafter"/>
</dbReference>
<dbReference type="Pfam" id="PF00251">
    <property type="entry name" value="Glyco_hydro_32N"/>
    <property type="match status" value="1"/>
</dbReference>
<dbReference type="PANTHER" id="PTHR42800:SF3">
    <property type="entry name" value="GLYCOSYL HYDROLASE FAMILY 32 N-TERMINAL DOMAIN-CONTAINING PROTEIN"/>
    <property type="match status" value="1"/>
</dbReference>
<dbReference type="EMBL" id="MDYN01000008">
    <property type="protein sequence ID" value="OQD86259.1"/>
    <property type="molecule type" value="Genomic_DNA"/>
</dbReference>
<dbReference type="AlphaFoldDB" id="A0A1V6QAL3"/>
<dbReference type="InterPro" id="IPR013148">
    <property type="entry name" value="Glyco_hydro_32_N"/>
</dbReference>
<evidence type="ECO:0000313" key="9">
    <source>
        <dbReference type="EMBL" id="OQD86259.1"/>
    </source>
</evidence>
<evidence type="ECO:0000259" key="7">
    <source>
        <dbReference type="Pfam" id="PF00251"/>
    </source>
</evidence>
<gene>
    <name evidence="9" type="ORF">PENANT_c008G03723</name>
</gene>
<accession>A0A1V6QAL3</accession>
<evidence type="ECO:0000256" key="6">
    <source>
        <dbReference type="SAM" id="MobiDB-lite"/>
    </source>
</evidence>
<dbReference type="STRING" id="416450.A0A1V6QAL3"/>
<evidence type="ECO:0000256" key="2">
    <source>
        <dbReference type="ARBA" id="ARBA00022729"/>
    </source>
</evidence>
<dbReference type="InterPro" id="IPR023296">
    <property type="entry name" value="Glyco_hydro_beta-prop_sf"/>
</dbReference>
<dbReference type="SMART" id="SM00640">
    <property type="entry name" value="Glyco_32"/>
    <property type="match status" value="1"/>
</dbReference>
<dbReference type="InterPro" id="IPR013320">
    <property type="entry name" value="ConA-like_dom_sf"/>
</dbReference>
<keyword evidence="10" id="KW-1185">Reference proteome</keyword>
<keyword evidence="3 5" id="KW-0378">Hydrolase</keyword>
<comment type="similarity">
    <text evidence="1 5">Belongs to the glycosyl hydrolase 32 family.</text>
</comment>
<dbReference type="GO" id="GO:0005737">
    <property type="term" value="C:cytoplasm"/>
    <property type="evidence" value="ECO:0007669"/>
    <property type="project" value="TreeGrafter"/>
</dbReference>
<dbReference type="GO" id="GO:0005987">
    <property type="term" value="P:sucrose catabolic process"/>
    <property type="evidence" value="ECO:0007669"/>
    <property type="project" value="TreeGrafter"/>
</dbReference>
<dbReference type="InterPro" id="IPR001362">
    <property type="entry name" value="Glyco_hydro_32"/>
</dbReference>
<evidence type="ECO:0000313" key="10">
    <source>
        <dbReference type="Proteomes" id="UP000191672"/>
    </source>
</evidence>
<feature type="compositionally biased region" description="Basic and acidic residues" evidence="6">
    <location>
        <begin position="21"/>
        <end position="33"/>
    </location>
</feature>
<evidence type="ECO:0000256" key="3">
    <source>
        <dbReference type="ARBA" id="ARBA00022801"/>
    </source>
</evidence>
<sequence length="620" mass="68321">MSGSKTAGMNEPVQKSRQKPTRSESHDLIDITHHKNAPRNPTQWRPSYHFIAPTGWMNDPCGIGYDPATGLYHLSFQWNPHGNDWGNMSWGHATSPDLISWTTYKDPILTPTADYDCRGVFTGCLRSTDISGNPGSLTAIYTSVSNLPLHYTLPYVIGSESLSIAVSQDGGITWERQDCNPIIAGPPEQFTVTGWRDPCITTWAEGPLSKDAPATLYGFISGGIVGKTPTAFVYTVDPNDLRKWEFLGPLVDVGLNLRLSRWSGDFGANWEVANMMTLSDGRVSRDFVIMGAEGCLSSEGTIKDGVREAGSKREPRGQLWMSIKASEKRDSNSTDEALASYAFSGFLDHGCYYAANSFWDVQTSQQIVFGWITEEDLSDSLRHRQGFSGLTSLPRVVKLMTLNNVTKARNSSLSSITSIEGVPDAPGTGTSTVHTMRITPDSRLSRLREGAQKSQLVDVPLSTTPKVMTALQSTRWEIEAEFSVGQACARVGIKIPHTSDSQDQNCTTLSWIPDSETFIIHRPHLDNAEVNQGFETAPHTLFTFLKEGQEIEETLRVRAFFDASVLEVFVNDRTVISTRIYYPDDHSSGPIFFAEGDTTNNDGRPPATLLKADIWDGIGV</sequence>
<dbReference type="Proteomes" id="UP000191672">
    <property type="component" value="Unassembled WGS sequence"/>
</dbReference>
<keyword evidence="2" id="KW-0732">Signal</keyword>
<evidence type="ECO:0008006" key="11">
    <source>
        <dbReference type="Google" id="ProtNLM"/>
    </source>
</evidence>
<evidence type="ECO:0000256" key="1">
    <source>
        <dbReference type="ARBA" id="ARBA00009902"/>
    </source>
</evidence>
<reference evidence="10" key="1">
    <citation type="journal article" date="2017" name="Nat. Microbiol.">
        <title>Global analysis of biosynthetic gene clusters reveals vast potential of secondary metabolite production in Penicillium species.</title>
        <authorList>
            <person name="Nielsen J.C."/>
            <person name="Grijseels S."/>
            <person name="Prigent S."/>
            <person name="Ji B."/>
            <person name="Dainat J."/>
            <person name="Nielsen K.F."/>
            <person name="Frisvad J.C."/>
            <person name="Workman M."/>
            <person name="Nielsen J."/>
        </authorList>
    </citation>
    <scope>NUCLEOTIDE SEQUENCE [LARGE SCALE GENOMIC DNA]</scope>
    <source>
        <strain evidence="10">IBT 31811</strain>
    </source>
</reference>
<dbReference type="InterPro" id="IPR013189">
    <property type="entry name" value="Glyco_hydro_32_C"/>
</dbReference>
<protein>
    <recommendedName>
        <fullName evidence="11">Glycosyl hydrolase family 32 N-terminal domain-containing protein</fullName>
    </recommendedName>
</protein>